<dbReference type="Pfam" id="PF13439">
    <property type="entry name" value="Glyco_transf_4"/>
    <property type="match status" value="1"/>
</dbReference>
<reference evidence="3 4" key="1">
    <citation type="submission" date="2015-06" db="EMBL/GenBank/DDBJ databases">
        <title>Marinobacter subterrani, a genetically tractable neutrophilic iron-oxidizing strain isolated from the Soudan Iron Mine.</title>
        <authorList>
            <person name="Bonis B.M."/>
            <person name="Gralnick J.A."/>
        </authorList>
    </citation>
    <scope>NUCLEOTIDE SEQUENCE [LARGE SCALE GENOMIC DNA]</scope>
    <source>
        <strain evidence="3 4">JG233</strain>
    </source>
</reference>
<dbReference type="PANTHER" id="PTHR12526:SF638">
    <property type="entry name" value="SPORE COAT PROTEIN SA"/>
    <property type="match status" value="1"/>
</dbReference>
<dbReference type="Gene3D" id="3.40.50.2000">
    <property type="entry name" value="Glycogen Phosphorylase B"/>
    <property type="match status" value="2"/>
</dbReference>
<gene>
    <name evidence="3" type="ORF">Msub_20778</name>
</gene>
<sequence length="368" mass="41478">MVMKIVQVLPALEGGGVEKGTLEIARGLVESGHESVVISAGGGMTEQLEAEGSRHVAWDLGKKSPFTFRHVRALRRWLRQEKPDILHLRSRMPAWVCWFAWKGLPENQRPHLVTTVHGLYSVSGYSAIMCRGERVIAVSNTVRDYIRTNYPQTNMENVRLVYRGIAPDEFPDGYRPSHDWLNQWYQQYPQLKDKKVLTLPGRLTRLKGHHDFIDLIKRLRDSGQPVHGLIVGGEDPKRQAYAREIRARIADEGLEDCLLLTGARRDIRDVFAVSDLVLSLSTKPESFGRTVVEALSMGVPVIGYDHGGVGEVLGHLYPQGRVPLADADALYRAVNESLTTAQPPLRNDRFLLSEMVRQTLACYRELVQ</sequence>
<evidence type="ECO:0000259" key="1">
    <source>
        <dbReference type="Pfam" id="PF00534"/>
    </source>
</evidence>
<dbReference type="AlphaFoldDB" id="A0A0J7J6M5"/>
<organism evidence="3 4">
    <name type="scientific">Marinobacter subterrani</name>
    <dbReference type="NCBI Taxonomy" id="1658765"/>
    <lineage>
        <taxon>Bacteria</taxon>
        <taxon>Pseudomonadati</taxon>
        <taxon>Pseudomonadota</taxon>
        <taxon>Gammaproteobacteria</taxon>
        <taxon>Pseudomonadales</taxon>
        <taxon>Marinobacteraceae</taxon>
        <taxon>Marinobacter</taxon>
    </lineage>
</organism>
<protein>
    <submittedName>
        <fullName evidence="3">Glycosyltransferase involved in cell wall bisynthesis</fullName>
    </submittedName>
</protein>
<dbReference type="GO" id="GO:1901135">
    <property type="term" value="P:carbohydrate derivative metabolic process"/>
    <property type="evidence" value="ECO:0007669"/>
    <property type="project" value="UniProtKB-ARBA"/>
</dbReference>
<dbReference type="EMBL" id="LFBU01000002">
    <property type="protein sequence ID" value="KMQ73566.1"/>
    <property type="molecule type" value="Genomic_DNA"/>
</dbReference>
<dbReference type="PATRIC" id="fig|1658765.3.peg.4042"/>
<dbReference type="GO" id="GO:0016757">
    <property type="term" value="F:glycosyltransferase activity"/>
    <property type="evidence" value="ECO:0007669"/>
    <property type="project" value="InterPro"/>
</dbReference>
<keyword evidence="3" id="KW-0808">Transferase</keyword>
<accession>A0A0J7J6M5</accession>
<dbReference type="CDD" id="cd03819">
    <property type="entry name" value="GT4_WavL-like"/>
    <property type="match status" value="1"/>
</dbReference>
<evidence type="ECO:0000313" key="3">
    <source>
        <dbReference type="EMBL" id="KMQ73566.1"/>
    </source>
</evidence>
<comment type="caution">
    <text evidence="3">The sequence shown here is derived from an EMBL/GenBank/DDBJ whole genome shotgun (WGS) entry which is preliminary data.</text>
</comment>
<feature type="domain" description="Glycosyltransferase subfamily 4-like N-terminal" evidence="2">
    <location>
        <begin position="15"/>
        <end position="168"/>
    </location>
</feature>
<dbReference type="InterPro" id="IPR001296">
    <property type="entry name" value="Glyco_trans_1"/>
</dbReference>
<dbReference type="SUPFAM" id="SSF53756">
    <property type="entry name" value="UDP-Glycosyltransferase/glycogen phosphorylase"/>
    <property type="match status" value="1"/>
</dbReference>
<dbReference type="InterPro" id="IPR028098">
    <property type="entry name" value="Glyco_trans_4-like_N"/>
</dbReference>
<proteinExistence type="predicted"/>
<keyword evidence="4" id="KW-1185">Reference proteome</keyword>
<dbReference type="Pfam" id="PF00534">
    <property type="entry name" value="Glycos_transf_1"/>
    <property type="match status" value="1"/>
</dbReference>
<dbReference type="Proteomes" id="UP000036102">
    <property type="component" value="Unassembled WGS sequence"/>
</dbReference>
<name>A0A0J7J6M5_9GAMM</name>
<dbReference type="PANTHER" id="PTHR12526">
    <property type="entry name" value="GLYCOSYLTRANSFERASE"/>
    <property type="match status" value="1"/>
</dbReference>
<dbReference type="STRING" id="1658765.Msub_20778"/>
<evidence type="ECO:0000259" key="2">
    <source>
        <dbReference type="Pfam" id="PF13439"/>
    </source>
</evidence>
<evidence type="ECO:0000313" key="4">
    <source>
        <dbReference type="Proteomes" id="UP000036102"/>
    </source>
</evidence>
<feature type="domain" description="Glycosyl transferase family 1" evidence="1">
    <location>
        <begin position="187"/>
        <end position="340"/>
    </location>
</feature>